<protein>
    <submittedName>
        <fullName evidence="2">Uncharacterized protein</fullName>
    </submittedName>
</protein>
<gene>
    <name evidence="2" type="ORF">M413DRAFT_14974</name>
</gene>
<reference evidence="3" key="2">
    <citation type="submission" date="2015-01" db="EMBL/GenBank/DDBJ databases">
        <title>Evolutionary Origins and Diversification of the Mycorrhizal Mutualists.</title>
        <authorList>
            <consortium name="DOE Joint Genome Institute"/>
            <consortium name="Mycorrhizal Genomics Consortium"/>
            <person name="Kohler A."/>
            <person name="Kuo A."/>
            <person name="Nagy L.G."/>
            <person name="Floudas D."/>
            <person name="Copeland A."/>
            <person name="Barry K.W."/>
            <person name="Cichocki N."/>
            <person name="Veneault-Fourrey C."/>
            <person name="LaButti K."/>
            <person name="Lindquist E.A."/>
            <person name="Lipzen A."/>
            <person name="Lundell T."/>
            <person name="Morin E."/>
            <person name="Murat C."/>
            <person name="Riley R."/>
            <person name="Ohm R."/>
            <person name="Sun H."/>
            <person name="Tunlid A."/>
            <person name="Henrissat B."/>
            <person name="Grigoriev I.V."/>
            <person name="Hibbett D.S."/>
            <person name="Martin F."/>
        </authorList>
    </citation>
    <scope>NUCLEOTIDE SEQUENCE [LARGE SCALE GENOMIC DNA]</scope>
    <source>
        <strain evidence="3">h7</strain>
    </source>
</reference>
<feature type="region of interest" description="Disordered" evidence="1">
    <location>
        <begin position="91"/>
        <end position="110"/>
    </location>
</feature>
<dbReference type="EMBL" id="KN831912">
    <property type="protein sequence ID" value="KIM34608.1"/>
    <property type="molecule type" value="Genomic_DNA"/>
</dbReference>
<dbReference type="AlphaFoldDB" id="A0A0C2X9D4"/>
<organism evidence="2 3">
    <name type="scientific">Hebeloma cylindrosporum</name>
    <dbReference type="NCBI Taxonomy" id="76867"/>
    <lineage>
        <taxon>Eukaryota</taxon>
        <taxon>Fungi</taxon>
        <taxon>Dikarya</taxon>
        <taxon>Basidiomycota</taxon>
        <taxon>Agaricomycotina</taxon>
        <taxon>Agaricomycetes</taxon>
        <taxon>Agaricomycetidae</taxon>
        <taxon>Agaricales</taxon>
        <taxon>Agaricineae</taxon>
        <taxon>Hymenogastraceae</taxon>
        <taxon>Hebeloma</taxon>
    </lineage>
</organism>
<accession>A0A0C2X9D4</accession>
<evidence type="ECO:0000313" key="2">
    <source>
        <dbReference type="EMBL" id="KIM34608.1"/>
    </source>
</evidence>
<proteinExistence type="predicted"/>
<evidence type="ECO:0000256" key="1">
    <source>
        <dbReference type="SAM" id="MobiDB-lite"/>
    </source>
</evidence>
<keyword evidence="3" id="KW-1185">Reference proteome</keyword>
<name>A0A0C2X9D4_HEBCY</name>
<dbReference type="Proteomes" id="UP000053424">
    <property type="component" value="Unassembled WGS sequence"/>
</dbReference>
<reference evidence="2 3" key="1">
    <citation type="submission" date="2014-04" db="EMBL/GenBank/DDBJ databases">
        <authorList>
            <consortium name="DOE Joint Genome Institute"/>
            <person name="Kuo A."/>
            <person name="Gay G."/>
            <person name="Dore J."/>
            <person name="Kohler A."/>
            <person name="Nagy L.G."/>
            <person name="Floudas D."/>
            <person name="Copeland A."/>
            <person name="Barry K.W."/>
            <person name="Cichocki N."/>
            <person name="Veneault-Fourrey C."/>
            <person name="LaButti K."/>
            <person name="Lindquist E.A."/>
            <person name="Lipzen A."/>
            <person name="Lundell T."/>
            <person name="Morin E."/>
            <person name="Murat C."/>
            <person name="Sun H."/>
            <person name="Tunlid A."/>
            <person name="Henrissat B."/>
            <person name="Grigoriev I.V."/>
            <person name="Hibbett D.S."/>
            <person name="Martin F."/>
            <person name="Nordberg H.P."/>
            <person name="Cantor M.N."/>
            <person name="Hua S.X."/>
        </authorList>
    </citation>
    <scope>NUCLEOTIDE SEQUENCE [LARGE SCALE GENOMIC DNA]</scope>
    <source>
        <strain evidence="3">h7</strain>
    </source>
</reference>
<evidence type="ECO:0000313" key="3">
    <source>
        <dbReference type="Proteomes" id="UP000053424"/>
    </source>
</evidence>
<sequence>MTTELGGKVFGKLVYGFEAIPGRRNIVSEWAPNDKRVGDVRTDSDDGKVVCGFREALAIPGRRNIGSEFGQDKRMAKRWTWAGYPSSKGNGNRYVKGNTSRQKLSQGDGDGGNSIYGVGIWEQYPPQKVVEAVNIVSKAKVCWQILSWDDSDGGNSIYGVGVLVTAFPGTRILVSDSTVRWQNIQLGTMDEGRGKGARWTSCRARGIPGLEYPEPVHK</sequence>
<dbReference type="HOGENOM" id="CLU_1267023_0_0_1"/>